<evidence type="ECO:0000313" key="2">
    <source>
        <dbReference type="Proteomes" id="UP000037660"/>
    </source>
</evidence>
<organism evidence="1 2">
    <name type="scientific">Piscinibacter sakaiensis</name>
    <name type="common">Ideonella sakaiensis</name>
    <dbReference type="NCBI Taxonomy" id="1547922"/>
    <lineage>
        <taxon>Bacteria</taxon>
        <taxon>Pseudomonadati</taxon>
        <taxon>Pseudomonadota</taxon>
        <taxon>Betaproteobacteria</taxon>
        <taxon>Burkholderiales</taxon>
        <taxon>Sphaerotilaceae</taxon>
        <taxon>Piscinibacter</taxon>
    </lineage>
</organism>
<reference evidence="2" key="1">
    <citation type="submission" date="2015-07" db="EMBL/GenBank/DDBJ databases">
        <title>Discovery of a poly(ethylene terephthalate assimilation.</title>
        <authorList>
            <person name="Yoshida S."/>
            <person name="Hiraga K."/>
            <person name="Takehana T."/>
            <person name="Taniguchi I."/>
            <person name="Yamaji H."/>
            <person name="Maeda Y."/>
            <person name="Toyohara K."/>
            <person name="Miyamoto K."/>
            <person name="Kimura Y."/>
            <person name="Oda K."/>
        </authorList>
    </citation>
    <scope>NUCLEOTIDE SEQUENCE [LARGE SCALE GENOMIC DNA]</scope>
    <source>
        <strain evidence="2">NBRC 110686 / TISTR 2288 / 201-F6</strain>
    </source>
</reference>
<protein>
    <submittedName>
        <fullName evidence="1">Uncharacterized protein</fullName>
    </submittedName>
</protein>
<proteinExistence type="predicted"/>
<comment type="caution">
    <text evidence="1">The sequence shown here is derived from an EMBL/GenBank/DDBJ whole genome shotgun (WGS) entry which is preliminary data.</text>
</comment>
<reference evidence="1 2" key="2">
    <citation type="journal article" date="2016" name="Science">
        <title>A bacterium that degrades and assimilates poly(ethylene terephthalate).</title>
        <authorList>
            <person name="Yoshida S."/>
            <person name="Hiraga K."/>
            <person name="Takehana T."/>
            <person name="Taniguchi I."/>
            <person name="Yamaji H."/>
            <person name="Maeda Y."/>
            <person name="Toyohara K."/>
            <person name="Miyamoto K."/>
            <person name="Kimura Y."/>
            <person name="Oda K."/>
        </authorList>
    </citation>
    <scope>NUCLEOTIDE SEQUENCE [LARGE SCALE GENOMIC DNA]</scope>
    <source>
        <strain evidence="2">NBRC 110686 / TISTR 2288 / 201-F6</strain>
    </source>
</reference>
<dbReference type="STRING" id="1547922.ISF6_1275"/>
<accession>A0A0K8NYM4</accession>
<gene>
    <name evidence="1" type="ORF">ISF6_1275</name>
</gene>
<dbReference type="EMBL" id="BBYR01000023">
    <property type="protein sequence ID" value="GAP35502.1"/>
    <property type="molecule type" value="Genomic_DNA"/>
</dbReference>
<dbReference type="AlphaFoldDB" id="A0A0K8NYM4"/>
<keyword evidence="2" id="KW-1185">Reference proteome</keyword>
<evidence type="ECO:0000313" key="1">
    <source>
        <dbReference type="EMBL" id="GAP35502.1"/>
    </source>
</evidence>
<name>A0A0K8NYM4_PISS1</name>
<dbReference type="Proteomes" id="UP000037660">
    <property type="component" value="Unassembled WGS sequence"/>
</dbReference>
<sequence>MQAEGDVARRHAVGDAALGHRLLQRQRDVVQAVVAHAQVALAHAAELVDVLHLVRRDLEHPAHLRVGRRLVQRTEQAAADLRQRVLRLRAAQALDLLLHRQGHAHHHRVEEVGLVLEVPVDRAAADAGRGRDLVQRGARDPALVEHAFGGVEQQVAGGARLFLGAAGHVSAGSLCSADGA</sequence>